<reference evidence="4" key="1">
    <citation type="submission" date="2019-04" db="EMBL/GenBank/DDBJ databases">
        <title>Evolution of Biomass-Degrading Anaerobic Consortia Revealed by Metagenomics.</title>
        <authorList>
            <person name="Peng X."/>
        </authorList>
    </citation>
    <scope>NUCLEOTIDE SEQUENCE</scope>
    <source>
        <strain evidence="4">SIG311</strain>
    </source>
</reference>
<organism evidence="4 5">
    <name type="scientific">Pseudobutyrivibrio ruminis</name>
    <dbReference type="NCBI Taxonomy" id="46206"/>
    <lineage>
        <taxon>Bacteria</taxon>
        <taxon>Bacillati</taxon>
        <taxon>Bacillota</taxon>
        <taxon>Clostridia</taxon>
        <taxon>Lachnospirales</taxon>
        <taxon>Lachnospiraceae</taxon>
        <taxon>Pseudobutyrivibrio</taxon>
    </lineage>
</organism>
<comment type="similarity">
    <text evidence="1 2">Belongs to the anti-sigma-factor antagonist family.</text>
</comment>
<dbReference type="AlphaFoldDB" id="A0A927YK80"/>
<dbReference type="CDD" id="cd07043">
    <property type="entry name" value="STAS_anti-anti-sigma_factors"/>
    <property type="match status" value="1"/>
</dbReference>
<dbReference type="PROSITE" id="PS50801">
    <property type="entry name" value="STAS"/>
    <property type="match status" value="1"/>
</dbReference>
<dbReference type="NCBIfam" id="TIGR00377">
    <property type="entry name" value="ant_ant_sig"/>
    <property type="match status" value="1"/>
</dbReference>
<protein>
    <recommendedName>
        <fullName evidence="2">Anti-sigma factor antagonist</fullName>
    </recommendedName>
</protein>
<accession>A0A927YK80</accession>
<evidence type="ECO:0000313" key="5">
    <source>
        <dbReference type="Proteomes" id="UP000766246"/>
    </source>
</evidence>
<dbReference type="EMBL" id="SVER01000001">
    <property type="protein sequence ID" value="MBE5918240.1"/>
    <property type="molecule type" value="Genomic_DNA"/>
</dbReference>
<dbReference type="SUPFAM" id="SSF52091">
    <property type="entry name" value="SpoIIaa-like"/>
    <property type="match status" value="1"/>
</dbReference>
<feature type="domain" description="STAS" evidence="3">
    <location>
        <begin position="1"/>
        <end position="100"/>
    </location>
</feature>
<dbReference type="InterPro" id="IPR003658">
    <property type="entry name" value="Anti-sigma_ant"/>
</dbReference>
<proteinExistence type="inferred from homology"/>
<dbReference type="Pfam" id="PF01740">
    <property type="entry name" value="STAS"/>
    <property type="match status" value="1"/>
</dbReference>
<evidence type="ECO:0000313" key="4">
    <source>
        <dbReference type="EMBL" id="MBE5918240.1"/>
    </source>
</evidence>
<dbReference type="InterPro" id="IPR036513">
    <property type="entry name" value="STAS_dom_sf"/>
</dbReference>
<dbReference type="PANTHER" id="PTHR33495">
    <property type="entry name" value="ANTI-SIGMA FACTOR ANTAGONIST TM_1081-RELATED-RELATED"/>
    <property type="match status" value="1"/>
</dbReference>
<evidence type="ECO:0000256" key="1">
    <source>
        <dbReference type="ARBA" id="ARBA00009013"/>
    </source>
</evidence>
<sequence length="100" mass="10872">MEISEKTVGEVIQLSVSGNVDSISSSDLQQHILTAFQKKKNIVIDFSNVRYMSSAGLRALLLGQKTAMSKGGTLKLIHVQESVMSVFITAGFDKLLSIEL</sequence>
<evidence type="ECO:0000259" key="3">
    <source>
        <dbReference type="PROSITE" id="PS50801"/>
    </source>
</evidence>
<dbReference type="InterPro" id="IPR002645">
    <property type="entry name" value="STAS_dom"/>
</dbReference>
<dbReference type="GO" id="GO:0043856">
    <property type="term" value="F:anti-sigma factor antagonist activity"/>
    <property type="evidence" value="ECO:0007669"/>
    <property type="project" value="InterPro"/>
</dbReference>
<dbReference type="PANTHER" id="PTHR33495:SF2">
    <property type="entry name" value="ANTI-SIGMA FACTOR ANTAGONIST TM_1081-RELATED"/>
    <property type="match status" value="1"/>
</dbReference>
<comment type="caution">
    <text evidence="4">The sequence shown here is derived from an EMBL/GenBank/DDBJ whole genome shotgun (WGS) entry which is preliminary data.</text>
</comment>
<evidence type="ECO:0000256" key="2">
    <source>
        <dbReference type="RuleBase" id="RU003749"/>
    </source>
</evidence>
<name>A0A927YK80_9FIRM</name>
<dbReference type="Gene3D" id="3.30.750.24">
    <property type="entry name" value="STAS domain"/>
    <property type="match status" value="1"/>
</dbReference>
<gene>
    <name evidence="4" type="ORF">E7272_00195</name>
</gene>
<dbReference type="Proteomes" id="UP000766246">
    <property type="component" value="Unassembled WGS sequence"/>
</dbReference>